<proteinExistence type="predicted"/>
<evidence type="ECO:0000256" key="6">
    <source>
        <dbReference type="SAM" id="MobiDB-lite"/>
    </source>
</evidence>
<keyword evidence="3" id="KW-0238">DNA-binding</keyword>
<dbReference type="Pfam" id="PF02362">
    <property type="entry name" value="B3"/>
    <property type="match status" value="1"/>
</dbReference>
<dbReference type="InterPro" id="IPR015300">
    <property type="entry name" value="DNA-bd_pseudobarrel_sf"/>
</dbReference>
<dbReference type="AlphaFoldDB" id="A0A1J6I5C8"/>
<evidence type="ECO:0000256" key="1">
    <source>
        <dbReference type="ARBA" id="ARBA00004123"/>
    </source>
</evidence>
<name>A0A1J6I5C8_NICAT</name>
<dbReference type="GO" id="GO:0003677">
    <property type="term" value="F:DNA binding"/>
    <property type="evidence" value="ECO:0007669"/>
    <property type="project" value="UniProtKB-KW"/>
</dbReference>
<dbReference type="SMR" id="A0A1J6I5C8"/>
<dbReference type="EMBL" id="MJEQ01037189">
    <property type="protein sequence ID" value="OIT00245.1"/>
    <property type="molecule type" value="Genomic_DNA"/>
</dbReference>
<sequence length="131" mass="14953">MDASSSIKRALSYSSTRSDALSYSSTSSDNEDENPPTFEVAMTDSCVDDNDLYIPRKICKHLPPTLEHAFLNHRGKEWYVNMSAGDQRRFKVGWRRFVLENFIRRGFVVKFTLVDVSPLRAIFNVQVKGDG</sequence>
<evidence type="ECO:0000313" key="8">
    <source>
        <dbReference type="EMBL" id="OIT00245.1"/>
    </source>
</evidence>
<dbReference type="SMART" id="SM01019">
    <property type="entry name" value="B3"/>
    <property type="match status" value="1"/>
</dbReference>
<evidence type="ECO:0000256" key="4">
    <source>
        <dbReference type="ARBA" id="ARBA00023163"/>
    </source>
</evidence>
<dbReference type="Gramene" id="OIT00245">
    <property type="protein sequence ID" value="OIT00245"/>
    <property type="gene ID" value="A4A49_60156"/>
</dbReference>
<dbReference type="InterPro" id="IPR003340">
    <property type="entry name" value="B3_DNA-bd"/>
</dbReference>
<dbReference type="Proteomes" id="UP000187609">
    <property type="component" value="Unassembled WGS sequence"/>
</dbReference>
<keyword evidence="4" id="KW-0804">Transcription</keyword>
<dbReference type="Gene3D" id="2.40.330.10">
    <property type="entry name" value="DNA-binding pseudobarrel domain"/>
    <property type="match status" value="1"/>
</dbReference>
<keyword evidence="5" id="KW-0539">Nucleus</keyword>
<keyword evidence="2" id="KW-0805">Transcription regulation</keyword>
<dbReference type="GO" id="GO:0005634">
    <property type="term" value="C:nucleus"/>
    <property type="evidence" value="ECO:0007669"/>
    <property type="project" value="UniProtKB-SubCell"/>
</dbReference>
<dbReference type="CDD" id="cd10017">
    <property type="entry name" value="B3_DNA"/>
    <property type="match status" value="1"/>
</dbReference>
<feature type="region of interest" description="Disordered" evidence="6">
    <location>
        <begin position="1"/>
        <end position="37"/>
    </location>
</feature>
<evidence type="ECO:0000256" key="2">
    <source>
        <dbReference type="ARBA" id="ARBA00023015"/>
    </source>
</evidence>
<feature type="compositionally biased region" description="Low complexity" evidence="6">
    <location>
        <begin position="11"/>
        <end position="28"/>
    </location>
</feature>
<protein>
    <recommendedName>
        <fullName evidence="7">TF-B3 domain-containing protein</fullName>
    </recommendedName>
</protein>
<comment type="caution">
    <text evidence="8">The sequence shown here is derived from an EMBL/GenBank/DDBJ whole genome shotgun (WGS) entry which is preliminary data.</text>
</comment>
<keyword evidence="9" id="KW-1185">Reference proteome</keyword>
<feature type="non-terminal residue" evidence="8">
    <location>
        <position position="131"/>
    </location>
</feature>
<evidence type="ECO:0000313" key="9">
    <source>
        <dbReference type="Proteomes" id="UP000187609"/>
    </source>
</evidence>
<feature type="domain" description="TF-B3" evidence="7">
    <location>
        <begin position="37"/>
        <end position="131"/>
    </location>
</feature>
<dbReference type="PROSITE" id="PS50863">
    <property type="entry name" value="B3"/>
    <property type="match status" value="1"/>
</dbReference>
<gene>
    <name evidence="8" type="ORF">A4A49_60156</name>
</gene>
<reference evidence="8" key="1">
    <citation type="submission" date="2016-11" db="EMBL/GenBank/DDBJ databases">
        <title>The genome of Nicotiana attenuata.</title>
        <authorList>
            <person name="Xu S."/>
            <person name="Brockmoeller T."/>
            <person name="Gaquerel E."/>
            <person name="Navarro A."/>
            <person name="Kuhl H."/>
            <person name="Gase K."/>
            <person name="Ling Z."/>
            <person name="Zhou W."/>
            <person name="Kreitzer C."/>
            <person name="Stanke M."/>
            <person name="Tang H."/>
            <person name="Lyons E."/>
            <person name="Pandey P."/>
            <person name="Pandey S.P."/>
            <person name="Timmermann B."/>
            <person name="Baldwin I.T."/>
        </authorList>
    </citation>
    <scope>NUCLEOTIDE SEQUENCE [LARGE SCALE GENOMIC DNA]</scope>
    <source>
        <strain evidence="8">UT</strain>
    </source>
</reference>
<evidence type="ECO:0000256" key="3">
    <source>
        <dbReference type="ARBA" id="ARBA00023125"/>
    </source>
</evidence>
<organism evidence="8 9">
    <name type="scientific">Nicotiana attenuata</name>
    <name type="common">Coyote tobacco</name>
    <dbReference type="NCBI Taxonomy" id="49451"/>
    <lineage>
        <taxon>Eukaryota</taxon>
        <taxon>Viridiplantae</taxon>
        <taxon>Streptophyta</taxon>
        <taxon>Embryophyta</taxon>
        <taxon>Tracheophyta</taxon>
        <taxon>Spermatophyta</taxon>
        <taxon>Magnoliopsida</taxon>
        <taxon>eudicotyledons</taxon>
        <taxon>Gunneridae</taxon>
        <taxon>Pentapetalae</taxon>
        <taxon>asterids</taxon>
        <taxon>lamiids</taxon>
        <taxon>Solanales</taxon>
        <taxon>Solanaceae</taxon>
        <taxon>Nicotianoideae</taxon>
        <taxon>Nicotianeae</taxon>
        <taxon>Nicotiana</taxon>
    </lineage>
</organism>
<comment type="subcellular location">
    <subcellularLocation>
        <location evidence="1">Nucleus</location>
    </subcellularLocation>
</comment>
<evidence type="ECO:0000256" key="5">
    <source>
        <dbReference type="ARBA" id="ARBA00023242"/>
    </source>
</evidence>
<dbReference type="SUPFAM" id="SSF101936">
    <property type="entry name" value="DNA-binding pseudobarrel domain"/>
    <property type="match status" value="1"/>
</dbReference>
<accession>A0A1J6I5C8</accession>
<evidence type="ECO:0000259" key="7">
    <source>
        <dbReference type="PROSITE" id="PS50863"/>
    </source>
</evidence>